<reference evidence="1 2" key="1">
    <citation type="submission" date="2019-03" db="EMBL/GenBank/DDBJ databases">
        <title>Single cell metagenomics reveals metabolic interactions within the superorganism composed of flagellate Streblomastix strix and complex community of Bacteroidetes bacteria on its surface.</title>
        <authorList>
            <person name="Treitli S.C."/>
            <person name="Kolisko M."/>
            <person name="Husnik F."/>
            <person name="Keeling P."/>
            <person name="Hampl V."/>
        </authorList>
    </citation>
    <scope>NUCLEOTIDE SEQUENCE [LARGE SCALE GENOMIC DNA]</scope>
    <source>
        <strain evidence="1">ST1C</strain>
    </source>
</reference>
<name>A0A5J4TLU7_9EUKA</name>
<evidence type="ECO:0000313" key="2">
    <source>
        <dbReference type="Proteomes" id="UP000324800"/>
    </source>
</evidence>
<protein>
    <recommendedName>
        <fullName evidence="3">Right handed beta helix domain-containing protein</fullName>
    </recommendedName>
</protein>
<comment type="caution">
    <text evidence="1">The sequence shown here is derived from an EMBL/GenBank/DDBJ whole genome shotgun (WGS) entry which is preliminary data.</text>
</comment>
<gene>
    <name evidence="1" type="ORF">EZS28_045185</name>
</gene>
<proteinExistence type="predicted"/>
<feature type="non-terminal residue" evidence="1">
    <location>
        <position position="433"/>
    </location>
</feature>
<organism evidence="1 2">
    <name type="scientific">Streblomastix strix</name>
    <dbReference type="NCBI Taxonomy" id="222440"/>
    <lineage>
        <taxon>Eukaryota</taxon>
        <taxon>Metamonada</taxon>
        <taxon>Preaxostyla</taxon>
        <taxon>Oxymonadida</taxon>
        <taxon>Streblomastigidae</taxon>
        <taxon>Streblomastix</taxon>
    </lineage>
</organism>
<evidence type="ECO:0008006" key="3">
    <source>
        <dbReference type="Google" id="ProtNLM"/>
    </source>
</evidence>
<dbReference type="EMBL" id="SNRW01028616">
    <property type="protein sequence ID" value="KAA6359288.1"/>
    <property type="molecule type" value="Genomic_DNA"/>
</dbReference>
<evidence type="ECO:0000313" key="1">
    <source>
        <dbReference type="EMBL" id="KAA6359288.1"/>
    </source>
</evidence>
<dbReference type="Proteomes" id="UP000324800">
    <property type="component" value="Unassembled WGS sequence"/>
</dbReference>
<accession>A0A5J4TLU7</accession>
<dbReference type="AlphaFoldDB" id="A0A5J4TLU7"/>
<sequence>MIHTRSSIVNIVGCLQDLTEINGQPNVHNMIFNGGFNQNIIIERLQLTISPLSPLVGFIKTQGAESGVVIEDVRIQGYLETSPQNTMLEPEYLFSIEGFIHFQDVVIEHIYLRSGSIIQVIGLRRSADDSRMEWLGKTSIGLYSCTFDDVTSNETSLIILHEKDLENNPTLSNKNQINSILIDNSEKTTKFIIQDTIFSNCSTSLHWSNQVSKGGLINVINKKVKLEILNSEFRNIQIKARNMIYLGWSGKEPNLSEMKLLTITETLIVNCSSVIPDMKVLSPPAEQFTTQMSNIQSEIQEIYKDVSHELYEDGAVIYDSVYKHGLIHIDNQNKLGDSISLAFIDVKGIFVSGCHSAVGSAFTIKGLTVEIIESVFIQPLCYGNMIYLNQTRSTLMNCYFKGYNGTFINLPTISGAESQINSEYQSEESNDNT</sequence>